<dbReference type="PROSITE" id="PS52025">
    <property type="entry name" value="GL_BHV"/>
    <property type="match status" value="1"/>
</dbReference>
<dbReference type="GO" id="GO:0019031">
    <property type="term" value="C:viral envelope"/>
    <property type="evidence" value="ECO:0007669"/>
    <property type="project" value="UniProtKB-KW"/>
</dbReference>
<evidence type="ECO:0000313" key="14">
    <source>
        <dbReference type="EMBL" id="ALM26028.1"/>
    </source>
</evidence>
<keyword evidence="12" id="KW-0325">Glycoprotein</keyword>
<keyword evidence="15" id="KW-1185">Reference proteome</keyword>
<evidence type="ECO:0000256" key="5">
    <source>
        <dbReference type="ARBA" id="ARBA00022729"/>
    </source>
</evidence>
<accession>A0A0S1TR08</accession>
<evidence type="ECO:0000256" key="7">
    <source>
        <dbReference type="ARBA" id="ARBA00022844"/>
    </source>
</evidence>
<reference evidence="14 15" key="4">
    <citation type="journal article" date="2016" name="MSphere">
        <title>Complete Genome Sequence of Elephant Endotheliotropic Herpesvirus 4, the First Example of a GC-Rich Branch Proboscivirus.</title>
        <authorList>
            <person name="Ling P.D."/>
            <person name="Long S.Y."/>
            <person name="Fuery A."/>
            <person name="Peng R.S."/>
            <person name="Heaggans S.Y."/>
            <person name="Qin X."/>
            <person name="Worley K.C."/>
            <person name="Dugan S."/>
            <person name="Hayward G.S."/>
        </authorList>
    </citation>
    <scope>NUCLEOTIDE SEQUENCE [LARGE SCALE GENOMIC DNA]</scope>
    <source>
        <strain evidence="14">North American NAP69</strain>
    </source>
</reference>
<evidence type="ECO:0000256" key="10">
    <source>
        <dbReference type="ARBA" id="ARBA00023136"/>
    </source>
</evidence>
<evidence type="ECO:0000256" key="12">
    <source>
        <dbReference type="ARBA" id="ARBA00023180"/>
    </source>
</evidence>
<keyword evidence="5" id="KW-0732">Signal</keyword>
<reference evidence="15" key="3">
    <citation type="journal article" date="2014" name="J. Virol.">
        <title>Comparative genome analysis of four elephant endotheliotropic herpesviruses, EEHV3, EEHV4, EEHV5, and EEHV6, from cases of hemorrhagic disease or viremia.</title>
        <authorList>
            <person name="Zong JC"/>
            <person name="Latimer EM"/>
            <person name="Long SY"/>
            <person name="Richman LK"/>
            <person name="Heaggans SY"/>
            <person name="Hayward GS."/>
        </authorList>
    </citation>
    <scope>NUCLEOTIDE SEQUENCE [LARGE SCALE GENOMIC DNA]</scope>
</reference>
<evidence type="ECO:0000256" key="2">
    <source>
        <dbReference type="ARBA" id="ARBA00022511"/>
    </source>
</evidence>
<dbReference type="OrthoDB" id="20394at10239"/>
<keyword evidence="10" id="KW-0472">Membrane</keyword>
<evidence type="ECO:0000256" key="9">
    <source>
        <dbReference type="ARBA" id="ARBA00022879"/>
    </source>
</evidence>
<dbReference type="Pfam" id="PF01801">
    <property type="entry name" value="Cytomega_gL"/>
    <property type="match status" value="1"/>
</dbReference>
<keyword evidence="6" id="KW-1040">Host Golgi apparatus</keyword>
<keyword evidence="13" id="KW-1160">Virus entry into host cell</keyword>
<keyword evidence="8" id="KW-1043">Host membrane</keyword>
<dbReference type="GO" id="GO:0046718">
    <property type="term" value="P:symbiont entry into host cell"/>
    <property type="evidence" value="ECO:0007669"/>
    <property type="project" value="UniProtKB-KW"/>
</dbReference>
<dbReference type="EMBL" id="KT832477">
    <property type="protein sequence ID" value="ALM26028.1"/>
    <property type="molecule type" value="Genomic_DNA"/>
</dbReference>
<keyword evidence="1" id="KW-1168">Fusion of virus membrane with host membrane</keyword>
<keyword evidence="9 14" id="KW-0261">Viral envelope protein</keyword>
<evidence type="ECO:0000256" key="4">
    <source>
        <dbReference type="ARBA" id="ARBA00022595"/>
    </source>
</evidence>
<reference evidence="15" key="1">
    <citation type="journal article" date="2009" name="Vet. Pathol.">
        <title>Clinico-pathologic features of fatal disease attributed to new variants of endotheliotropic herpesviruses in two Asian elephants (Elephas maximus).</title>
        <authorList>
            <person name="Garner M.M."/>
            <person name="Helmick K."/>
            <person name="Ochsenreiter J."/>
            <person name="Richman L.K."/>
            <person name="Latimer E."/>
            <person name="Wise A.G."/>
            <person name="Maes R.K."/>
            <person name="Kiupel M."/>
            <person name="Nordhausen R.W."/>
            <person name="Zong J.C."/>
            <person name="Hayward G.S."/>
        </authorList>
    </citation>
    <scope>NUCLEOTIDE SEQUENCE [LARGE SCALE GENOMIC DNA]</scope>
</reference>
<protein>
    <submittedName>
        <fullName evidence="14">Envelope glycoprotein L</fullName>
    </submittedName>
</protein>
<organism evidence="14 15">
    <name type="scientific">Elephant endotheliotropic herpesvirus 4</name>
    <dbReference type="NCBI Taxonomy" id="548914"/>
    <lineage>
        <taxon>Viruses</taxon>
        <taxon>Duplodnaviria</taxon>
        <taxon>Heunggongvirae</taxon>
        <taxon>Peploviricota</taxon>
        <taxon>Herviviricetes</taxon>
        <taxon>Herpesvirales</taxon>
        <taxon>Orthoherpesviridae</taxon>
        <taxon>Betaherpesvirinae</taxon>
        <taxon>Proboscivirus</taxon>
    </lineage>
</organism>
<dbReference type="Proteomes" id="UP000161618">
    <property type="component" value="Segment"/>
</dbReference>
<dbReference type="InterPro" id="IPR002689">
    <property type="entry name" value="Cytomegalo_gL"/>
</dbReference>
<keyword evidence="4" id="KW-1162">Viral penetration into host cytoplasm</keyword>
<keyword evidence="7" id="KW-0946">Virion</keyword>
<gene>
    <name evidence="14" type="primary">U82</name>
</gene>
<keyword evidence="3" id="KW-1169">Fusion of virus membrane with host cell membrane</keyword>
<reference evidence="15" key="2">
    <citation type="journal article" date="2011" name="Vet. Microbiol.">
        <title>Detection and evaluation of novel herpesviruses in routine and pathological samples from Asian and African elephants: identification of two new probosciviruses (EEHV5 and EEHV6) and two new gammaherpesviruses (EGHV3B and EGHV5).</title>
        <authorList>
            <person name="Latimer E"/>
            <person name="Zong JC"/>
            <person name="Heaggans SY"/>
            <person name="Richman LK"/>
            <person name="Hayward GS."/>
        </authorList>
    </citation>
    <scope>NUCLEOTIDE SEQUENCE [LARGE SCALE GENOMIC DNA]</scope>
</reference>
<evidence type="ECO:0000256" key="8">
    <source>
        <dbReference type="ARBA" id="ARBA00022870"/>
    </source>
</evidence>
<evidence type="ECO:0000313" key="15">
    <source>
        <dbReference type="Proteomes" id="UP000161618"/>
    </source>
</evidence>
<evidence type="ECO:0000256" key="11">
    <source>
        <dbReference type="ARBA" id="ARBA00023157"/>
    </source>
</evidence>
<name>A0A0S1TR08_9BETA</name>
<reference evidence="14 15" key="5">
    <citation type="journal article" date="2016" name="MSphere">
        <title>Comparison of the Gene Coding Contents and Other Unusual Features of the GC-Rich and AT-Rich Branch Probosciviruses.</title>
        <authorList>
            <person name="Ling P.D."/>
            <person name="Long S.Y."/>
            <person name="Zong J.C."/>
            <person name="Heaggans S.Y."/>
            <person name="Qin X."/>
            <person name="Hayward G.S."/>
        </authorList>
    </citation>
    <scope>NUCLEOTIDE SEQUENCE [LARGE SCALE GENOMIC DNA]</scope>
    <source>
        <strain evidence="14">North American NAP69</strain>
    </source>
</reference>
<dbReference type="RefSeq" id="YP_009179345.1">
    <property type="nucleotide sequence ID" value="NC_028379.1"/>
</dbReference>
<sequence length="275" mass="32280">MSRLGDYVTIIFIIPMVNLSLFHNKIADVSYDLSDSCLLELSMCLKGHSYVFSQHTYTNAYSNMIRYDYESKTSRVMAPLTNTSHDFILLVYNNTEELRVFLTLRHDSGSAWERNLVGLNREYVPDDDNPHYKACDGKRSIFVCSQNNHHRVCGKDRKVNLLGLNYKNSIFTERVVSITAYRHPFKIVVRVLLTNEATDSYRVASIPFHTPALLDVLFSSIYRRVYRHREGLRILHTFKRFYVQSVDEHFRGPRNRVFEKIWSVYDDSKLDTERL</sequence>
<evidence type="ECO:0000256" key="3">
    <source>
        <dbReference type="ARBA" id="ARBA00022521"/>
    </source>
</evidence>
<dbReference type="KEGG" id="vg:26196617"/>
<dbReference type="GO" id="GO:0019064">
    <property type="term" value="P:fusion of virus membrane with host plasma membrane"/>
    <property type="evidence" value="ECO:0007669"/>
    <property type="project" value="UniProtKB-KW"/>
</dbReference>
<keyword evidence="2" id="KW-1032">Host cell membrane</keyword>
<evidence type="ECO:0000256" key="1">
    <source>
        <dbReference type="ARBA" id="ARBA00022506"/>
    </source>
</evidence>
<dbReference type="GeneID" id="26196617"/>
<keyword evidence="11" id="KW-1015">Disulfide bond</keyword>
<evidence type="ECO:0000256" key="6">
    <source>
        <dbReference type="ARBA" id="ARBA00022812"/>
    </source>
</evidence>
<evidence type="ECO:0000256" key="13">
    <source>
        <dbReference type="ARBA" id="ARBA00023296"/>
    </source>
</evidence>
<proteinExistence type="predicted"/>